<keyword evidence="1 4" id="KW-0489">Methyltransferase</keyword>
<evidence type="ECO:0000313" key="4">
    <source>
        <dbReference type="EMBL" id="SNS43205.1"/>
    </source>
</evidence>
<dbReference type="InterPro" id="IPR050362">
    <property type="entry name" value="Cation-dep_OMT"/>
</dbReference>
<dbReference type="OrthoDB" id="9799672at2"/>
<dbReference type="GO" id="GO:0008757">
    <property type="term" value="F:S-adenosylmethionine-dependent methyltransferase activity"/>
    <property type="evidence" value="ECO:0007669"/>
    <property type="project" value="TreeGrafter"/>
</dbReference>
<gene>
    <name evidence="4" type="ORF">SAMN06265355_11746</name>
</gene>
<dbReference type="PANTHER" id="PTHR10509:SF14">
    <property type="entry name" value="CAFFEOYL-COA O-METHYLTRANSFERASE 3-RELATED"/>
    <property type="match status" value="1"/>
</dbReference>
<protein>
    <submittedName>
        <fullName evidence="4">Caffeoyl-CoA O-methyltransferase</fullName>
    </submittedName>
</protein>
<dbReference type="GO" id="GO:0008171">
    <property type="term" value="F:O-methyltransferase activity"/>
    <property type="evidence" value="ECO:0007669"/>
    <property type="project" value="InterPro"/>
</dbReference>
<accession>A0A239EEX1</accession>
<dbReference type="PROSITE" id="PS51682">
    <property type="entry name" value="SAM_OMT_I"/>
    <property type="match status" value="1"/>
</dbReference>
<evidence type="ECO:0000256" key="2">
    <source>
        <dbReference type="ARBA" id="ARBA00022679"/>
    </source>
</evidence>
<evidence type="ECO:0000256" key="1">
    <source>
        <dbReference type="ARBA" id="ARBA00022603"/>
    </source>
</evidence>
<dbReference type="Gene3D" id="3.40.50.150">
    <property type="entry name" value="Vaccinia Virus protein VP39"/>
    <property type="match status" value="1"/>
</dbReference>
<evidence type="ECO:0000313" key="5">
    <source>
        <dbReference type="Proteomes" id="UP000198420"/>
    </source>
</evidence>
<dbReference type="RefSeq" id="WP_089315776.1">
    <property type="nucleotide sequence ID" value="NZ_FZNP01000017.1"/>
</dbReference>
<dbReference type="PANTHER" id="PTHR10509">
    <property type="entry name" value="O-METHYLTRANSFERASE-RELATED"/>
    <property type="match status" value="1"/>
</dbReference>
<organism evidence="4 5">
    <name type="scientific">Actinomadura mexicana</name>
    <dbReference type="NCBI Taxonomy" id="134959"/>
    <lineage>
        <taxon>Bacteria</taxon>
        <taxon>Bacillati</taxon>
        <taxon>Actinomycetota</taxon>
        <taxon>Actinomycetes</taxon>
        <taxon>Streptosporangiales</taxon>
        <taxon>Thermomonosporaceae</taxon>
        <taxon>Actinomadura</taxon>
    </lineage>
</organism>
<dbReference type="GO" id="GO:0032259">
    <property type="term" value="P:methylation"/>
    <property type="evidence" value="ECO:0007669"/>
    <property type="project" value="UniProtKB-KW"/>
</dbReference>
<reference evidence="5" key="1">
    <citation type="submission" date="2017-06" db="EMBL/GenBank/DDBJ databases">
        <authorList>
            <person name="Varghese N."/>
            <person name="Submissions S."/>
        </authorList>
    </citation>
    <scope>NUCLEOTIDE SEQUENCE [LARGE SCALE GENOMIC DNA]</scope>
    <source>
        <strain evidence="5">DSM 44485</strain>
    </source>
</reference>
<dbReference type="InterPro" id="IPR002935">
    <property type="entry name" value="SAM_O-MeTrfase"/>
</dbReference>
<dbReference type="SUPFAM" id="SSF53335">
    <property type="entry name" value="S-adenosyl-L-methionine-dependent methyltransferases"/>
    <property type="match status" value="1"/>
</dbReference>
<keyword evidence="2 4" id="KW-0808">Transferase</keyword>
<keyword evidence="5" id="KW-1185">Reference proteome</keyword>
<dbReference type="AlphaFoldDB" id="A0A239EEX1"/>
<sequence length="212" mass="22901">MNIIDPAVGDYLLAHCPPPDDVLKELAAETEATAPDMHVTHYEGELLGMLVRMAGARNAVSVGVFTGYSSLCIVRSMPAGGRLLACEIDRRWTDIAEKYWKKAGVADRIDLRVAPAIETLRALPADPVLDFGYIGADKANHRLYYEELLARLRPGGLLLLGDALRGGHVVDPACDAADVEAVRELNDAVVHDDRVDAVILPAGDGALIVRKR</sequence>
<proteinExistence type="predicted"/>
<dbReference type="EMBL" id="FZNP01000017">
    <property type="protein sequence ID" value="SNS43205.1"/>
    <property type="molecule type" value="Genomic_DNA"/>
</dbReference>
<keyword evidence="3" id="KW-0949">S-adenosyl-L-methionine</keyword>
<dbReference type="Proteomes" id="UP000198420">
    <property type="component" value="Unassembled WGS sequence"/>
</dbReference>
<evidence type="ECO:0000256" key="3">
    <source>
        <dbReference type="ARBA" id="ARBA00022691"/>
    </source>
</evidence>
<name>A0A239EEX1_9ACTN</name>
<dbReference type="Pfam" id="PF01596">
    <property type="entry name" value="Methyltransf_3"/>
    <property type="match status" value="1"/>
</dbReference>
<dbReference type="InterPro" id="IPR029063">
    <property type="entry name" value="SAM-dependent_MTases_sf"/>
</dbReference>